<dbReference type="Proteomes" id="UP000680011">
    <property type="component" value="Segment"/>
</dbReference>
<evidence type="ECO:0000256" key="6">
    <source>
        <dbReference type="RuleBase" id="RU361230"/>
    </source>
</evidence>
<dbReference type="RefSeq" id="YP_010797617.1">
    <property type="nucleotide sequence ID" value="NC_076225.1"/>
</dbReference>
<comment type="similarity">
    <text evidence="2 6">Belongs to the anelloviridae capsid protein family.</text>
</comment>
<protein>
    <recommendedName>
        <fullName evidence="6">Capsid protein</fullName>
    </recommendedName>
</protein>
<accession>A0A2Z4N302</accession>
<dbReference type="Pfam" id="PF02956">
    <property type="entry name" value="TT_ORF1"/>
    <property type="match status" value="1"/>
</dbReference>
<evidence type="ECO:0000256" key="3">
    <source>
        <dbReference type="ARBA" id="ARBA00022431"/>
    </source>
</evidence>
<evidence type="ECO:0000313" key="8">
    <source>
        <dbReference type="EMBL" id="AWX63409.1"/>
    </source>
</evidence>
<evidence type="ECO:0000256" key="7">
    <source>
        <dbReference type="SAM" id="MobiDB-lite"/>
    </source>
</evidence>
<dbReference type="InterPro" id="IPR004219">
    <property type="entry name" value="TTvirus_Unk"/>
</dbReference>
<feature type="region of interest" description="Disordered" evidence="7">
    <location>
        <begin position="340"/>
        <end position="390"/>
    </location>
</feature>
<keyword evidence="5 6" id="KW-0946">Virion</keyword>
<evidence type="ECO:0000256" key="4">
    <source>
        <dbReference type="ARBA" id="ARBA00022561"/>
    </source>
</evidence>
<organism evidence="8">
    <name type="scientific">Torque teno Arctocephalus gazella virus 2</name>
    <dbReference type="NCBI Taxonomy" id="2249933"/>
    <lineage>
        <taxon>Viruses</taxon>
        <taxon>Monodnaviria</taxon>
        <taxon>Shotokuvirae</taxon>
        <taxon>Commensaviricota</taxon>
        <taxon>Cardeaviricetes</taxon>
        <taxon>Sanitavirales</taxon>
        <taxon>Anelloviridae</taxon>
        <taxon>Sigmatorquevirus</taxon>
        <taxon>Sigmatorquevirus otari3</taxon>
    </lineage>
</organism>
<dbReference type="EMBL" id="MG837571">
    <property type="protein sequence ID" value="AWX63409.1"/>
    <property type="molecule type" value="Genomic_DNA"/>
</dbReference>
<sequence>MPYRRRRQRRNFHRRWWTRNRGRWRRRRRNFGRRRHRRYFRSRLSTVRIHKSRRHKYIYVKGVEPLANLCFKHSQAKSEATPYYSIEGGGTPIWSGTFGAHHFTFGNLLQRAACRFAVFSGNWETYDYMTFCGGTIYLPIFDCIDYMFGTDVQFENIRETETIHKGENTWLQPLWLLLQKGTHIVFGRVRKPNWTKWRRVRVKPPPTWEGVYHFPHAFSLIIFQWWWTWFDFNHAFFDLYGQEYDDDEEGQVREHCQGIEPWWFAKGSHKEDIQNKECDAWVNRYKYSDPPTNKNEFDKRAAYWGPFLPAVFDQCPVGGSLFFIYKLKFKVTGNSEYRQKPSLARDQVIPPAPSREGPIGEVSLSSLSEEDPPLSKRPRDTGDILWGDTDESGLLKPSALKRISTAGRTAQPVQLERGGLSSRRVRFRRRDVHRDHLRRRIKHLINRLSRRGGGNPPL</sequence>
<dbReference type="GO" id="GO:0039615">
    <property type="term" value="C:T=1 icosahedral viral capsid"/>
    <property type="evidence" value="ECO:0007669"/>
    <property type="project" value="UniProtKB-UniRule"/>
</dbReference>
<evidence type="ECO:0000256" key="1">
    <source>
        <dbReference type="ARBA" id="ARBA00004328"/>
    </source>
</evidence>
<proteinExistence type="inferred from homology"/>
<evidence type="ECO:0000313" key="9">
    <source>
        <dbReference type="Proteomes" id="UP000680011"/>
    </source>
</evidence>
<keyword evidence="9" id="KW-1185">Reference proteome</keyword>
<evidence type="ECO:0000256" key="2">
    <source>
        <dbReference type="ARBA" id="ARBA00006131"/>
    </source>
</evidence>
<dbReference type="GeneID" id="80535588"/>
<feature type="compositionally biased region" description="Basic and acidic residues" evidence="7">
    <location>
        <begin position="373"/>
        <end position="382"/>
    </location>
</feature>
<evidence type="ECO:0000256" key="5">
    <source>
        <dbReference type="ARBA" id="ARBA00022844"/>
    </source>
</evidence>
<reference evidence="8" key="1">
    <citation type="submission" date="2018-01" db="EMBL/GenBank/DDBJ databases">
        <title>Identifying anelloviruses associated with Antarctic fur seals.</title>
        <authorList>
            <person name="Crane A."/>
            <person name="Goebel M."/>
            <person name="Kraberger S."/>
            <person name="Stone A."/>
            <person name="Varsani A."/>
        </authorList>
    </citation>
    <scope>NUCLEOTIDE SEQUENCE</scope>
    <source>
        <strain evidence="8">ASV35_197</strain>
    </source>
</reference>
<keyword evidence="4 6" id="KW-0167">Capsid protein</keyword>
<name>A0A2Z4N302_9VIRU</name>
<keyword evidence="3 6" id="KW-1140">T=1 icosahedral capsid protein</keyword>
<comment type="function">
    <text evidence="6">Self-assembles to form an icosahedral capsid.</text>
</comment>
<comment type="subcellular location">
    <subcellularLocation>
        <location evidence="1 6">Virion</location>
    </subcellularLocation>
</comment>
<dbReference type="KEGG" id="vg:80535588"/>